<reference evidence="4 5" key="1">
    <citation type="journal article" date="2015" name="Genome Biol. Evol.">
        <title>Phylogenomic analyses indicate that early fungi evolved digesting cell walls of algal ancestors of land plants.</title>
        <authorList>
            <person name="Chang Y."/>
            <person name="Wang S."/>
            <person name="Sekimoto S."/>
            <person name="Aerts A.L."/>
            <person name="Choi C."/>
            <person name="Clum A."/>
            <person name="LaButti K.M."/>
            <person name="Lindquist E.A."/>
            <person name="Yee Ngan C."/>
            <person name="Ohm R.A."/>
            <person name="Salamov A.A."/>
            <person name="Grigoriev I.V."/>
            <person name="Spatafora J.W."/>
            <person name="Berbee M.L."/>
        </authorList>
    </citation>
    <scope>NUCLEOTIDE SEQUENCE [LARGE SCALE GENOMIC DNA]</scope>
    <source>
        <strain evidence="4 5">JEL478</strain>
    </source>
</reference>
<dbReference type="PROSITE" id="PS51294">
    <property type="entry name" value="HTH_MYB"/>
    <property type="match status" value="1"/>
</dbReference>
<feature type="region of interest" description="Disordered" evidence="1">
    <location>
        <begin position="864"/>
        <end position="891"/>
    </location>
</feature>
<feature type="region of interest" description="Disordered" evidence="1">
    <location>
        <begin position="283"/>
        <end position="342"/>
    </location>
</feature>
<evidence type="ECO:0000313" key="4">
    <source>
        <dbReference type="EMBL" id="KXS14174.1"/>
    </source>
</evidence>
<feature type="domain" description="Myb-like" evidence="2">
    <location>
        <begin position="46"/>
        <end position="97"/>
    </location>
</feature>
<dbReference type="SUPFAM" id="SSF46689">
    <property type="entry name" value="Homeodomain-like"/>
    <property type="match status" value="1"/>
</dbReference>
<feature type="domain" description="HTH myb-type" evidence="3">
    <location>
        <begin position="46"/>
        <end position="101"/>
    </location>
</feature>
<feature type="compositionally biased region" description="Basic and acidic residues" evidence="1">
    <location>
        <begin position="864"/>
        <end position="878"/>
    </location>
</feature>
<accession>A0A139AC62</accession>
<feature type="compositionally biased region" description="Polar residues" evidence="1">
    <location>
        <begin position="159"/>
        <end position="168"/>
    </location>
</feature>
<dbReference type="InterPro" id="IPR017930">
    <property type="entry name" value="Myb_dom"/>
</dbReference>
<dbReference type="Gene3D" id="1.10.10.60">
    <property type="entry name" value="Homeodomain-like"/>
    <property type="match status" value="1"/>
</dbReference>
<organism evidence="4 5">
    <name type="scientific">Gonapodya prolifera (strain JEL478)</name>
    <name type="common">Monoblepharis prolifera</name>
    <dbReference type="NCBI Taxonomy" id="1344416"/>
    <lineage>
        <taxon>Eukaryota</taxon>
        <taxon>Fungi</taxon>
        <taxon>Fungi incertae sedis</taxon>
        <taxon>Chytridiomycota</taxon>
        <taxon>Chytridiomycota incertae sedis</taxon>
        <taxon>Monoblepharidomycetes</taxon>
        <taxon>Monoblepharidales</taxon>
        <taxon>Gonapodyaceae</taxon>
        <taxon>Gonapodya</taxon>
    </lineage>
</organism>
<evidence type="ECO:0008006" key="6">
    <source>
        <dbReference type="Google" id="ProtNLM"/>
    </source>
</evidence>
<name>A0A139AC62_GONPJ</name>
<dbReference type="AlphaFoldDB" id="A0A139AC62"/>
<dbReference type="Proteomes" id="UP000070544">
    <property type="component" value="Unassembled WGS sequence"/>
</dbReference>
<feature type="region of interest" description="Disordered" evidence="1">
    <location>
        <begin position="1018"/>
        <end position="1037"/>
    </location>
</feature>
<dbReference type="OrthoDB" id="2143914at2759"/>
<dbReference type="InterPro" id="IPR001005">
    <property type="entry name" value="SANT/Myb"/>
</dbReference>
<evidence type="ECO:0000259" key="2">
    <source>
        <dbReference type="PROSITE" id="PS50090"/>
    </source>
</evidence>
<feature type="region of interest" description="Disordered" evidence="1">
    <location>
        <begin position="116"/>
        <end position="186"/>
    </location>
</feature>
<dbReference type="SMART" id="SM00717">
    <property type="entry name" value="SANT"/>
    <property type="match status" value="2"/>
</dbReference>
<dbReference type="CDD" id="cd00167">
    <property type="entry name" value="SANT"/>
    <property type="match status" value="2"/>
</dbReference>
<feature type="compositionally biased region" description="Basic residues" evidence="1">
    <location>
        <begin position="480"/>
        <end position="495"/>
    </location>
</feature>
<feature type="compositionally biased region" description="Low complexity" evidence="1">
    <location>
        <begin position="549"/>
        <end position="561"/>
    </location>
</feature>
<protein>
    <recommendedName>
        <fullName evidence="6">Myb-like domain-containing protein</fullName>
    </recommendedName>
</protein>
<dbReference type="PROSITE" id="PS50090">
    <property type="entry name" value="MYB_LIKE"/>
    <property type="match status" value="1"/>
</dbReference>
<feature type="region of interest" description="Disordered" evidence="1">
    <location>
        <begin position="528"/>
        <end position="606"/>
    </location>
</feature>
<proteinExistence type="predicted"/>
<evidence type="ECO:0000259" key="3">
    <source>
        <dbReference type="PROSITE" id="PS51294"/>
    </source>
</evidence>
<dbReference type="EMBL" id="KQ965771">
    <property type="protein sequence ID" value="KXS14174.1"/>
    <property type="molecule type" value="Genomic_DNA"/>
</dbReference>
<gene>
    <name evidence="4" type="ORF">M427DRAFT_70847</name>
</gene>
<feature type="region of interest" description="Disordered" evidence="1">
    <location>
        <begin position="471"/>
        <end position="516"/>
    </location>
</feature>
<evidence type="ECO:0000256" key="1">
    <source>
        <dbReference type="SAM" id="MobiDB-lite"/>
    </source>
</evidence>
<dbReference type="Pfam" id="PF00249">
    <property type="entry name" value="Myb_DNA-binding"/>
    <property type="match status" value="1"/>
</dbReference>
<feature type="compositionally biased region" description="Acidic residues" evidence="1">
    <location>
        <begin position="562"/>
        <end position="599"/>
    </location>
</feature>
<dbReference type="InterPro" id="IPR009057">
    <property type="entry name" value="Homeodomain-like_sf"/>
</dbReference>
<feature type="compositionally biased region" description="Polar residues" evidence="1">
    <location>
        <begin position="283"/>
        <end position="298"/>
    </location>
</feature>
<feature type="region of interest" description="Disordered" evidence="1">
    <location>
        <begin position="200"/>
        <end position="226"/>
    </location>
</feature>
<keyword evidence="5" id="KW-1185">Reference proteome</keyword>
<feature type="compositionally biased region" description="Polar residues" evidence="1">
    <location>
        <begin position="215"/>
        <end position="226"/>
    </location>
</feature>
<sequence length="1246" mass="135514">MSRHPRNEATPLVSLDASSFVLGLNLPQPALTVRAAPKQPAQNPKRRFSRTSSWSCLEDALLRSAVAQHGPTSWLLVSQQLSGRSVDDCKGRWDNLNSTTGATPNSTETRTVARVASVAEKSRQKKPREKLAEKNINCSPTTDISAAGKPPLSAPPVTPTKTPRQSNVPPAWKTKLFSAPSSSGASSTATVKLESIDLCSPSAPRRSPRFHRSIPQKSFTASAHSSTTLLPTSEDLFLDSSLDLLLEPLPFGLDFYIPASDTQSQLVDDTFSFDSFLRMPTADSEQLSLSQEPATSDSFPPLRRSPRKRPHAAMQHHENVDSIVSADSQGPAPKKPRRRKTAASLLSEPALIVSNAEDFFLGDSTTNFLPTQPANLSAPVASDSLLDPDLLSDPLAAMSGISPLRPGTKNLHDLVSELGLASPDEKPARRLYNAEEPVRFRTQGLEGSPVRTKSSGNALKPLGGALMAAAGALARESPEKRRRPATPELRKRKATGTRGTGVKAKGSKGVKSRVKEEGSLLATFVASPEADADSTAPAEPISSTLKRASSVVVKSEVGSSELDPEWGPESEGSDDVDEEDEASEDEGDMKEGTDDGGEDGETRSETSLEAEVNALIASAGNIAAGVSRELSQVLHDPAPPSGRTRRHLDLTNVSLDGLDEALPAAVLSALGELNEGESGSGDPGIDLDRLRYLRFLDSLVGDTSDPLDLLGEAGDDGGEYMPVKGQVEDGDEDWKLMEPIRVSELANLLEDCASPAAPFDSSVVDNKSPQWTARGPAGIFTLDQLAQLRSQYAEYASIVHTEVLRKDGREEEDRMWWEGRWNDMAQDRIWGVETYGEGTFHVDVERVAKENVLVESEVERSRNVDVSTKKEKTSEASKKTIRANPPTSTTATRTRFIPEEEELLAQALSALGPNRFAEVRALYLPTKSSRQLETKYKNSVSRKAGPTKIRDWYLKPFREATAMEKDAMREGYRLFGKGFRNGAVRLFPYLTTIALDRAWEELQREGISYEPRVTTLSRSKKAGPNVTTRGAKKVAPPPVLAPSTTEEFKTYIVAPDFYAVVGRCESVYKIARAAFAPISSLGLFEILEPCLCRLSYHVLKTPELVFTTHPQYTGPSRATLSAKTRIGFSRALLVPLRPSRAKLKAHGEDIADEIKAPMAKPVTTKDLELVLEKRLAVPVLAQGVLDAVLGEFDIAEAVKGIDGMENVVLPDALELSREELSYMSYDLDESGMRFIPVLRTTVRFIE</sequence>
<dbReference type="STRING" id="1344416.A0A139AC62"/>
<evidence type="ECO:0000313" key="5">
    <source>
        <dbReference type="Proteomes" id="UP000070544"/>
    </source>
</evidence>